<dbReference type="AlphaFoldDB" id="A0ABD7CIJ9"/>
<evidence type="ECO:0000313" key="3">
    <source>
        <dbReference type="Proteomes" id="UP000663464"/>
    </source>
</evidence>
<evidence type="ECO:0000313" key="2">
    <source>
        <dbReference type="EMBL" id="QRI52619.1"/>
    </source>
</evidence>
<dbReference type="InterPro" id="IPR050723">
    <property type="entry name" value="CFA/CMAS"/>
</dbReference>
<accession>A0ABD7CIJ9</accession>
<dbReference type="CDD" id="cd02440">
    <property type="entry name" value="AdoMet_MTases"/>
    <property type="match status" value="1"/>
</dbReference>
<protein>
    <submittedName>
        <fullName evidence="2">Methyltransferase domain-containing protein</fullName>
    </submittedName>
</protein>
<dbReference type="InterPro" id="IPR029063">
    <property type="entry name" value="SAM-dependent_MTases_sf"/>
</dbReference>
<dbReference type="InterPro" id="IPR013691">
    <property type="entry name" value="MeTrfase_14"/>
</dbReference>
<dbReference type="Pfam" id="PF08484">
    <property type="entry name" value="Methyltransf_14"/>
    <property type="match status" value="1"/>
</dbReference>
<keyword evidence="2" id="KW-0489">Methyltransferase</keyword>
<keyword evidence="2" id="KW-0808">Transferase</keyword>
<dbReference type="GO" id="GO:0008168">
    <property type="term" value="F:methyltransferase activity"/>
    <property type="evidence" value="ECO:0007669"/>
    <property type="project" value="UniProtKB-KW"/>
</dbReference>
<dbReference type="Proteomes" id="UP000663464">
    <property type="component" value="Chromosome"/>
</dbReference>
<dbReference type="PANTHER" id="PTHR43667:SF2">
    <property type="entry name" value="FATTY ACID C-METHYL TRANSFERASE"/>
    <property type="match status" value="1"/>
</dbReference>
<dbReference type="GO" id="GO:0032259">
    <property type="term" value="P:methylation"/>
    <property type="evidence" value="ECO:0007669"/>
    <property type="project" value="UniProtKB-KW"/>
</dbReference>
<dbReference type="Pfam" id="PF13489">
    <property type="entry name" value="Methyltransf_23"/>
    <property type="match status" value="1"/>
</dbReference>
<dbReference type="Gene3D" id="3.40.50.150">
    <property type="entry name" value="Vaccinia Virus protein VP39"/>
    <property type="match status" value="1"/>
</dbReference>
<dbReference type="PANTHER" id="PTHR43667">
    <property type="entry name" value="CYCLOPROPANE-FATTY-ACYL-PHOSPHOLIPID SYNTHASE"/>
    <property type="match status" value="1"/>
</dbReference>
<dbReference type="EMBL" id="CP069280">
    <property type="protein sequence ID" value="QRI52619.1"/>
    <property type="molecule type" value="Genomic_DNA"/>
</dbReference>
<dbReference type="SUPFAM" id="SSF53335">
    <property type="entry name" value="S-adenosyl-L-methionine-dependent methyltransferases"/>
    <property type="match status" value="1"/>
</dbReference>
<proteinExistence type="predicted"/>
<sequence length="391" mass="45041">MEYSCPICNSKKIVGFLQRTDVPVHQNYIVKTKEEAINTKKGSIKLSFCEDCGFIFNSGFDINKLDYGCNYDNTQDLSLVFKDYVEKEIDFLIRNFDIENKTIIEVGCGKGSFLKKLVEKSKCYAIGFDPSYLGKETLYEGKLKFIKDFYNDKYSNFKADFIISRHVIEHIEAPIQMLRGIKGALKNSKNAIVFIETPSVKWILENNILYDFFYEHCSYFEDVSISKALNISGFEVLNVIKEFQNQYMWVVAKSSNFISASNYYKKIEHLKKMAFSYTKNTYEKIDMLKEKLRKLNDNGKVSVWGAGAKGATFVNLIDNNNGLIDSVIDINKNKQGCFIPGTAHEIINYKDIPYRGIKNIIVMNKNYYNEINEVLNKENIKVNLISGEDLN</sequence>
<organism evidence="2 3">
    <name type="scientific">Clostridium botulinum</name>
    <dbReference type="NCBI Taxonomy" id="1491"/>
    <lineage>
        <taxon>Bacteria</taxon>
        <taxon>Bacillati</taxon>
        <taxon>Bacillota</taxon>
        <taxon>Clostridia</taxon>
        <taxon>Eubacteriales</taxon>
        <taxon>Clostridiaceae</taxon>
        <taxon>Clostridium</taxon>
    </lineage>
</organism>
<dbReference type="RefSeq" id="WP_041345822.1">
    <property type="nucleotide sequence ID" value="NZ_CP069280.1"/>
</dbReference>
<dbReference type="Gene3D" id="3.40.50.720">
    <property type="entry name" value="NAD(P)-binding Rossmann-like Domain"/>
    <property type="match status" value="1"/>
</dbReference>
<gene>
    <name evidence="2" type="ORF">JQS73_14435</name>
</gene>
<evidence type="ECO:0000259" key="1">
    <source>
        <dbReference type="Pfam" id="PF08484"/>
    </source>
</evidence>
<name>A0ABD7CIJ9_CLOBO</name>
<feature type="domain" description="C-methyltransferase" evidence="1">
    <location>
        <begin position="278"/>
        <end position="374"/>
    </location>
</feature>
<reference evidence="2 3" key="1">
    <citation type="journal article" date="2014" name="J. Infect. Dis.">
        <title>Molecular characterization of a novel botulinum neurotoxin type H gene.</title>
        <authorList>
            <person name="Dover N."/>
            <person name="Barash J.R."/>
            <person name="Hill K.K."/>
            <person name="Xie G."/>
            <person name="Arnon S.S."/>
        </authorList>
    </citation>
    <scope>NUCLEOTIDE SEQUENCE [LARGE SCALE GENOMIC DNA]</scope>
    <source>
        <strain evidence="2 3">IBCA10-7060</strain>
    </source>
</reference>